<keyword evidence="6" id="KW-1133">Transmembrane helix</keyword>
<dbReference type="GO" id="GO:0007288">
    <property type="term" value="P:sperm axoneme assembly"/>
    <property type="evidence" value="ECO:0007669"/>
    <property type="project" value="TreeGrafter"/>
</dbReference>
<dbReference type="AlphaFoldDB" id="A0A9Q0ED25"/>
<feature type="domain" description="SPEF2 C-terminal" evidence="7">
    <location>
        <begin position="307"/>
        <end position="487"/>
    </location>
</feature>
<dbReference type="GO" id="GO:0008194">
    <property type="term" value="F:UDP-glycosyltransferase activity"/>
    <property type="evidence" value="ECO:0007669"/>
    <property type="project" value="InterPro"/>
</dbReference>
<feature type="coiled-coil region" evidence="4">
    <location>
        <begin position="59"/>
        <end position="86"/>
    </location>
</feature>
<evidence type="ECO:0000256" key="6">
    <source>
        <dbReference type="SAM" id="Phobius"/>
    </source>
</evidence>
<evidence type="ECO:0000256" key="1">
    <source>
        <dbReference type="ARBA" id="ARBA00009995"/>
    </source>
</evidence>
<feature type="compositionally biased region" description="Polar residues" evidence="5">
    <location>
        <begin position="164"/>
        <end position="180"/>
    </location>
</feature>
<evidence type="ECO:0000259" key="7">
    <source>
        <dbReference type="Pfam" id="PF24082"/>
    </source>
</evidence>
<dbReference type="Pfam" id="PF00201">
    <property type="entry name" value="UDPGT"/>
    <property type="match status" value="1"/>
</dbReference>
<feature type="region of interest" description="Disordered" evidence="5">
    <location>
        <begin position="123"/>
        <end position="206"/>
    </location>
</feature>
<keyword evidence="3" id="KW-0808">Transferase</keyword>
<dbReference type="InterPro" id="IPR052634">
    <property type="entry name" value="Sperm_flagellar-bone_growth"/>
</dbReference>
<dbReference type="OrthoDB" id="5835829at2759"/>
<organism evidence="8 9">
    <name type="scientific">Muraenolepis orangiensis</name>
    <name type="common">Patagonian moray cod</name>
    <dbReference type="NCBI Taxonomy" id="630683"/>
    <lineage>
        <taxon>Eukaryota</taxon>
        <taxon>Metazoa</taxon>
        <taxon>Chordata</taxon>
        <taxon>Craniata</taxon>
        <taxon>Vertebrata</taxon>
        <taxon>Euteleostomi</taxon>
        <taxon>Actinopterygii</taxon>
        <taxon>Neopterygii</taxon>
        <taxon>Teleostei</taxon>
        <taxon>Neoteleostei</taxon>
        <taxon>Acanthomorphata</taxon>
        <taxon>Zeiogadaria</taxon>
        <taxon>Gadariae</taxon>
        <taxon>Gadiformes</taxon>
        <taxon>Muraenolepidoidei</taxon>
        <taxon>Muraenolepididae</taxon>
        <taxon>Muraenolepis</taxon>
    </lineage>
</organism>
<dbReference type="Gene3D" id="3.40.50.2000">
    <property type="entry name" value="Glycogen Phosphorylase B"/>
    <property type="match status" value="1"/>
</dbReference>
<comment type="caution">
    <text evidence="8">The sequence shown here is derived from an EMBL/GenBank/DDBJ whole genome shotgun (WGS) entry which is preliminary data.</text>
</comment>
<reference evidence="8" key="1">
    <citation type="submission" date="2022-07" db="EMBL/GenBank/DDBJ databases">
        <title>Chromosome-level genome of Muraenolepis orangiensis.</title>
        <authorList>
            <person name="Kim J."/>
        </authorList>
    </citation>
    <scope>NUCLEOTIDE SEQUENCE</scope>
    <source>
        <strain evidence="8">KU_S4_2022</strain>
        <tissue evidence="8">Muscle</tissue>
    </source>
</reference>
<keyword evidence="2" id="KW-0328">Glycosyltransferase</keyword>
<feature type="transmembrane region" description="Helical" evidence="6">
    <location>
        <begin position="958"/>
        <end position="981"/>
    </location>
</feature>
<evidence type="ECO:0000313" key="8">
    <source>
        <dbReference type="EMBL" id="KAJ3604178.1"/>
    </source>
</evidence>
<evidence type="ECO:0000256" key="2">
    <source>
        <dbReference type="ARBA" id="ARBA00022676"/>
    </source>
</evidence>
<name>A0A9Q0ED25_9TELE</name>
<keyword evidence="4" id="KW-0175">Coiled coil</keyword>
<keyword evidence="6" id="KW-0812">Transmembrane</keyword>
<sequence>MQNLRTERNVVIHHLFNSREEYKQYLSRPGLKQEYVSQWQQDFNSIHEDIREDIQEDTKAELHQRLDDLQEHLRDIGDQRKEEDSQEKSRLMDGWLEDHTTVLVELDRFQDTLGVLRGYYLGMSARRPPPGPPHFTSKLTERPREPVERRTTEWGRDRKHKKSSLSFTDTPLLQSPSLAGTHNREKSPTRSPFQASPDPNPPSPEKMLAVQTRVGLVRGCALLSVGSLQRRAGDAFSSMDRWLASRYLSQMNSVYRLAEVVRHHIELGSQLHSELVLDSTDFYLNGDLRMVASQPRPPPLEKPPYATLTVAQLQVLHTQLCTVAPSGVMSTAEFDSFLQDLSLKMGSDCLPEPWSSMSDAQLTEVVSRLTLDSSEVVDWRRFLLSAALPWPLPTLAQLLLLLKAFRTVELWFPSETAQSVAPEDPTEPLPYDRLANLRKLFFQMFVDYSTGPPLLDYSLMLSFLAAHPEPGQGFTRALGLELGRPLKHPSTRHFVKSMPNINQAPEPGSLGHVPQTGHAPCKTLEELTVDLQRVFGELGYSPQEHAPFPVICQHPVVQELMEGATRYKLISAKILTVALVGDEYIEEYNAWFLEQQKEFLQGRDSFSGFLKFMDHLSYQCDQLLGDEDMLDFLLSQRYDMAIIDAFNPCSFILARKLGTGEIMLSHQMHFWERVMNLLFSLMAPIGQGVIWSRFKEVAEQHLDSGSPPGGLEELFQKAELWAFNTDFSLEFPQPLLPNTVLVGGLLNKPAKPLDQELEAWVSGCGQAGFIVVTLGSMVSAVSVEHLLVEMSAGFSSVPQCVLWRYDVPRWPSHLATPPNVRLATWLPMNDLLGHPRVRVFVTHGGQNSLLQAVYHGVPVLAIPLFGDQFDNVIRAEAKGLGLSLWVQHITRERVATAIQTLTREERFKTSAATLSRIHQSQPVPPGLRLTQWVEHILHSGGGAHLQPMSYFQHWYQRWLLDILLLFSLVLLGAVVLCRAVVRRVKRRESHQKIQ</sequence>
<dbReference type="EMBL" id="JANIIK010000044">
    <property type="protein sequence ID" value="KAJ3604178.1"/>
    <property type="molecule type" value="Genomic_DNA"/>
</dbReference>
<evidence type="ECO:0000256" key="3">
    <source>
        <dbReference type="ARBA" id="ARBA00022679"/>
    </source>
</evidence>
<evidence type="ECO:0000313" key="9">
    <source>
        <dbReference type="Proteomes" id="UP001148018"/>
    </source>
</evidence>
<dbReference type="FunFam" id="3.40.50.2000:FF:000021">
    <property type="entry name" value="UDP-glucuronosyltransferase"/>
    <property type="match status" value="1"/>
</dbReference>
<dbReference type="PANTHER" id="PTHR14919:SF0">
    <property type="entry name" value="SPERM FLAGELLAR PROTEIN 2"/>
    <property type="match status" value="1"/>
</dbReference>
<dbReference type="GO" id="GO:0002177">
    <property type="term" value="C:manchette"/>
    <property type="evidence" value="ECO:0007669"/>
    <property type="project" value="TreeGrafter"/>
</dbReference>
<evidence type="ECO:0000256" key="5">
    <source>
        <dbReference type="SAM" id="MobiDB-lite"/>
    </source>
</evidence>
<dbReference type="Pfam" id="PF24082">
    <property type="entry name" value="SPEF2_C"/>
    <property type="match status" value="1"/>
</dbReference>
<evidence type="ECO:0000256" key="4">
    <source>
        <dbReference type="SAM" id="Coils"/>
    </source>
</evidence>
<dbReference type="SUPFAM" id="SSF53756">
    <property type="entry name" value="UDP-Glycosyltransferase/glycogen phosphorylase"/>
    <property type="match status" value="1"/>
</dbReference>
<keyword evidence="9" id="KW-1185">Reference proteome</keyword>
<protein>
    <recommendedName>
        <fullName evidence="7">SPEF2 C-terminal domain-containing protein</fullName>
    </recommendedName>
</protein>
<keyword evidence="6" id="KW-0472">Membrane</keyword>
<dbReference type="InterPro" id="IPR002213">
    <property type="entry name" value="UDP_glucos_trans"/>
</dbReference>
<proteinExistence type="inferred from homology"/>
<dbReference type="PANTHER" id="PTHR14919">
    <property type="entry name" value="KPL2-RELATED"/>
    <property type="match status" value="1"/>
</dbReference>
<feature type="compositionally biased region" description="Basic and acidic residues" evidence="5">
    <location>
        <begin position="139"/>
        <end position="156"/>
    </location>
</feature>
<dbReference type="GO" id="GO:0097225">
    <property type="term" value="C:sperm midpiece"/>
    <property type="evidence" value="ECO:0007669"/>
    <property type="project" value="TreeGrafter"/>
</dbReference>
<dbReference type="CDD" id="cd03784">
    <property type="entry name" value="GT1_Gtf-like"/>
    <property type="match status" value="1"/>
</dbReference>
<dbReference type="InterPro" id="IPR056199">
    <property type="entry name" value="SPEF2_C"/>
</dbReference>
<dbReference type="Proteomes" id="UP001148018">
    <property type="component" value="Unassembled WGS sequence"/>
</dbReference>
<gene>
    <name evidence="8" type="ORF">NHX12_028919</name>
</gene>
<accession>A0A9Q0ED25</accession>
<comment type="similarity">
    <text evidence="1">Belongs to the UDP-glycosyltransferase family.</text>
</comment>